<dbReference type="PANTHER" id="PTHR46552:SF1">
    <property type="entry name" value="NADH-UBIQUINONE OXIDOREDUCTASE CHAIN 2"/>
    <property type="match status" value="1"/>
</dbReference>
<feature type="transmembrane region" description="Helical" evidence="18">
    <location>
        <begin position="148"/>
        <end position="169"/>
    </location>
</feature>
<keyword evidence="6" id="KW-0679">Respiratory chain</keyword>
<evidence type="ECO:0000256" key="12">
    <source>
        <dbReference type="ARBA" id="ARBA00023027"/>
    </source>
</evidence>
<evidence type="ECO:0000256" key="1">
    <source>
        <dbReference type="ARBA" id="ARBA00004448"/>
    </source>
</evidence>
<evidence type="ECO:0000259" key="19">
    <source>
        <dbReference type="Pfam" id="PF00361"/>
    </source>
</evidence>
<sequence>MFMYQSLFYFMAFLGQMLSIMSTSWLFVWLMMELSLLTIVPLMVNDGKYLSLSCEVTMKYFIVQSISSMWIMLGGYMVWDLATGPSVLMLLFLIGLMFKLGLFPGHFWVIQVVSGLKKLPLMFILSIMKLAPLFLIVTLTNHTMTMDLAYLGVMSIVAGGLLGIIQSTVRWVLGSSSISHSGWMIITIVLNTFIPYFLAYFVTLTMFLLVWGKENNLASMMMISFSGLPPFLLFYPKVLVFSVLVEYSMWMITVCLVLMSVLSLYFYLKSSYSLALIRMLK</sequence>
<feature type="transmembrane region" description="Helical" evidence="18">
    <location>
        <begin position="181"/>
        <end position="210"/>
    </location>
</feature>
<gene>
    <name evidence="20" type="primary">ND2</name>
</gene>
<evidence type="ECO:0000256" key="11">
    <source>
        <dbReference type="ARBA" id="ARBA00022989"/>
    </source>
</evidence>
<dbReference type="GO" id="GO:0006120">
    <property type="term" value="P:mitochondrial electron transport, NADH to ubiquinone"/>
    <property type="evidence" value="ECO:0007669"/>
    <property type="project" value="TreeGrafter"/>
</dbReference>
<evidence type="ECO:0000256" key="4">
    <source>
        <dbReference type="ARBA" id="ARBA00021008"/>
    </source>
</evidence>
<feature type="transmembrane region" description="Helical" evidence="18">
    <location>
        <begin position="247"/>
        <end position="268"/>
    </location>
</feature>
<dbReference type="GO" id="GO:0005743">
    <property type="term" value="C:mitochondrial inner membrane"/>
    <property type="evidence" value="ECO:0007669"/>
    <property type="project" value="UniProtKB-SubCell"/>
</dbReference>
<evidence type="ECO:0000256" key="3">
    <source>
        <dbReference type="ARBA" id="ARBA00012944"/>
    </source>
</evidence>
<comment type="similarity">
    <text evidence="2">Belongs to the complex I subunit 2 family.</text>
</comment>
<evidence type="ECO:0000256" key="14">
    <source>
        <dbReference type="ARBA" id="ARBA00023128"/>
    </source>
</evidence>
<evidence type="ECO:0000256" key="7">
    <source>
        <dbReference type="ARBA" id="ARBA00022692"/>
    </source>
</evidence>
<keyword evidence="7 18" id="KW-0812">Transmembrane</keyword>
<keyword evidence="15 18" id="KW-0472">Membrane</keyword>
<evidence type="ECO:0000256" key="5">
    <source>
        <dbReference type="ARBA" id="ARBA00022448"/>
    </source>
</evidence>
<feature type="transmembrane region" description="Helical" evidence="18">
    <location>
        <begin position="121"/>
        <end position="141"/>
    </location>
</feature>
<dbReference type="InterPro" id="IPR001750">
    <property type="entry name" value="ND/Mrp_TM"/>
</dbReference>
<reference evidence="20" key="1">
    <citation type="journal article" date="2014" name="J. Molluscan Stud.">
        <title>Physella acuta: atypical mitochondrial gene order among panpulmonates (Gastropoda).</title>
        <authorList>
            <person name="Nolan J.R."/>
            <person name="Bergthorsson U."/>
            <person name="Adema C.M."/>
        </authorList>
    </citation>
    <scope>NUCLEOTIDE SEQUENCE</scope>
    <source>
        <strain evidence="20">B</strain>
    </source>
</reference>
<geneLocation type="mitochondrion" evidence="20"/>
<evidence type="ECO:0000256" key="8">
    <source>
        <dbReference type="ARBA" id="ARBA00022792"/>
    </source>
</evidence>
<evidence type="ECO:0000256" key="17">
    <source>
        <dbReference type="ARBA" id="ARBA00049551"/>
    </source>
</evidence>
<feature type="transmembrane region" description="Helical" evidence="18">
    <location>
        <begin position="7"/>
        <end position="40"/>
    </location>
</feature>
<evidence type="ECO:0000256" key="15">
    <source>
        <dbReference type="ARBA" id="ARBA00023136"/>
    </source>
</evidence>
<dbReference type="PANTHER" id="PTHR46552">
    <property type="entry name" value="NADH-UBIQUINONE OXIDOREDUCTASE CHAIN 2"/>
    <property type="match status" value="1"/>
</dbReference>
<evidence type="ECO:0000256" key="10">
    <source>
        <dbReference type="ARBA" id="ARBA00022982"/>
    </source>
</evidence>
<dbReference type="EC" id="7.1.1.2" evidence="3"/>
<accession>V9IPN6</accession>
<feature type="transmembrane region" description="Helical" evidence="18">
    <location>
        <begin position="60"/>
        <end position="79"/>
    </location>
</feature>
<evidence type="ECO:0000256" key="16">
    <source>
        <dbReference type="ARBA" id="ARBA00031028"/>
    </source>
</evidence>
<dbReference type="AlphaFoldDB" id="V9IPN6"/>
<organism evidence="20">
    <name type="scientific">Physella acuta</name>
    <name type="common">Acute bladder snail</name>
    <name type="synonym">Physa acuta</name>
    <dbReference type="NCBI Taxonomy" id="109671"/>
    <lineage>
        <taxon>Eukaryota</taxon>
        <taxon>Metazoa</taxon>
        <taxon>Spiralia</taxon>
        <taxon>Lophotrochozoa</taxon>
        <taxon>Mollusca</taxon>
        <taxon>Gastropoda</taxon>
        <taxon>Heterobranchia</taxon>
        <taxon>Euthyneura</taxon>
        <taxon>Panpulmonata</taxon>
        <taxon>Hygrophila</taxon>
        <taxon>Lymnaeoidea</taxon>
        <taxon>Physidae</taxon>
        <taxon>Physella</taxon>
    </lineage>
</organism>
<evidence type="ECO:0000256" key="9">
    <source>
        <dbReference type="ARBA" id="ARBA00022967"/>
    </source>
</evidence>
<dbReference type="Pfam" id="PF00361">
    <property type="entry name" value="Proton_antipo_M"/>
    <property type="match status" value="1"/>
</dbReference>
<keyword evidence="12" id="KW-0520">NAD</keyword>
<feature type="transmembrane region" description="Helical" evidence="18">
    <location>
        <begin position="217"/>
        <end position="235"/>
    </location>
</feature>
<comment type="catalytic activity">
    <reaction evidence="17">
        <text>a ubiquinone + NADH + 5 H(+)(in) = a ubiquinol + NAD(+) + 4 H(+)(out)</text>
        <dbReference type="Rhea" id="RHEA:29091"/>
        <dbReference type="Rhea" id="RHEA-COMP:9565"/>
        <dbReference type="Rhea" id="RHEA-COMP:9566"/>
        <dbReference type="ChEBI" id="CHEBI:15378"/>
        <dbReference type="ChEBI" id="CHEBI:16389"/>
        <dbReference type="ChEBI" id="CHEBI:17976"/>
        <dbReference type="ChEBI" id="CHEBI:57540"/>
        <dbReference type="ChEBI" id="CHEBI:57945"/>
        <dbReference type="EC" id="7.1.1.2"/>
    </reaction>
</comment>
<keyword evidence="10" id="KW-0249">Electron transport</keyword>
<proteinExistence type="inferred from homology"/>
<protein>
    <recommendedName>
        <fullName evidence="4">NADH-ubiquinone oxidoreductase chain 2</fullName>
        <ecNumber evidence="3">7.1.1.2</ecNumber>
    </recommendedName>
    <alternativeName>
        <fullName evidence="16">NADH dehydrogenase subunit 2</fullName>
    </alternativeName>
</protein>
<keyword evidence="8" id="KW-0999">Mitochondrion inner membrane</keyword>
<evidence type="ECO:0000256" key="13">
    <source>
        <dbReference type="ARBA" id="ARBA00023075"/>
    </source>
</evidence>
<feature type="domain" description="NADH:quinone oxidoreductase/Mrp antiporter transmembrane" evidence="19">
    <location>
        <begin position="22"/>
        <end position="205"/>
    </location>
</feature>
<evidence type="ECO:0000313" key="20">
    <source>
        <dbReference type="EMBL" id="AFE62782.1"/>
    </source>
</evidence>
<evidence type="ECO:0000256" key="2">
    <source>
        <dbReference type="ARBA" id="ARBA00007012"/>
    </source>
</evidence>
<keyword evidence="14 20" id="KW-0496">Mitochondrion</keyword>
<dbReference type="GO" id="GO:0008137">
    <property type="term" value="F:NADH dehydrogenase (ubiquinone) activity"/>
    <property type="evidence" value="ECO:0007669"/>
    <property type="project" value="UniProtKB-EC"/>
</dbReference>
<keyword evidence="9" id="KW-1278">Translocase</keyword>
<evidence type="ECO:0000256" key="6">
    <source>
        <dbReference type="ARBA" id="ARBA00022660"/>
    </source>
</evidence>
<feature type="transmembrane region" description="Helical" evidence="18">
    <location>
        <begin position="86"/>
        <end position="109"/>
    </location>
</feature>
<comment type="subcellular location">
    <subcellularLocation>
        <location evidence="1">Mitochondrion inner membrane</location>
        <topology evidence="1">Multi-pass membrane protein</topology>
    </subcellularLocation>
</comment>
<dbReference type="EMBL" id="JQ390526">
    <property type="protein sequence ID" value="AFE62782.1"/>
    <property type="molecule type" value="Genomic_DNA"/>
</dbReference>
<evidence type="ECO:0000256" key="18">
    <source>
        <dbReference type="SAM" id="Phobius"/>
    </source>
</evidence>
<keyword evidence="13" id="KW-0830">Ubiquinone</keyword>
<dbReference type="InterPro" id="IPR050175">
    <property type="entry name" value="Complex_I_Subunit_2"/>
</dbReference>
<name>V9IPN6_PHYAT</name>
<keyword evidence="5" id="KW-0813">Transport</keyword>
<keyword evidence="11 18" id="KW-1133">Transmembrane helix</keyword>